<evidence type="ECO:0000313" key="2">
    <source>
        <dbReference type="EMBL" id="CDJ41498.1"/>
    </source>
</evidence>
<dbReference type="OrthoDB" id="345430at2759"/>
<dbReference type="VEuPathDB" id="ToxoDB:ETH_00007130"/>
<dbReference type="OMA" id="NAWGRCF"/>
<gene>
    <name evidence="2" type="ORF">ETH_00007130</name>
</gene>
<feature type="region of interest" description="Disordered" evidence="1">
    <location>
        <begin position="94"/>
        <end position="149"/>
    </location>
</feature>
<feature type="compositionally biased region" description="Polar residues" evidence="1">
    <location>
        <begin position="133"/>
        <end position="148"/>
    </location>
</feature>
<feature type="compositionally biased region" description="Low complexity" evidence="1">
    <location>
        <begin position="10"/>
        <end position="19"/>
    </location>
</feature>
<dbReference type="VEuPathDB" id="ToxoDB:ETH2_0907300"/>
<keyword evidence="3" id="KW-1185">Reference proteome</keyword>
<protein>
    <submittedName>
        <fullName evidence="2">Uncharacterized protein</fullName>
    </submittedName>
</protein>
<dbReference type="EMBL" id="HG675628">
    <property type="protein sequence ID" value="CDJ41498.1"/>
    <property type="molecule type" value="Genomic_DNA"/>
</dbReference>
<proteinExistence type="predicted"/>
<dbReference type="RefSeq" id="XP_013232248.1">
    <property type="nucleotide sequence ID" value="XM_013376794.1"/>
</dbReference>
<evidence type="ECO:0000313" key="3">
    <source>
        <dbReference type="Proteomes" id="UP000030747"/>
    </source>
</evidence>
<organism evidence="2 3">
    <name type="scientific">Eimeria tenella</name>
    <name type="common">Coccidian parasite</name>
    <dbReference type="NCBI Taxonomy" id="5802"/>
    <lineage>
        <taxon>Eukaryota</taxon>
        <taxon>Sar</taxon>
        <taxon>Alveolata</taxon>
        <taxon>Apicomplexa</taxon>
        <taxon>Conoidasida</taxon>
        <taxon>Coccidia</taxon>
        <taxon>Eucoccidiorida</taxon>
        <taxon>Eimeriorina</taxon>
        <taxon>Eimeriidae</taxon>
        <taxon>Eimeria</taxon>
    </lineage>
</organism>
<feature type="compositionally biased region" description="Basic and acidic residues" evidence="1">
    <location>
        <begin position="102"/>
        <end position="112"/>
    </location>
</feature>
<reference evidence="2" key="2">
    <citation type="submission" date="2013-10" db="EMBL/GenBank/DDBJ databases">
        <authorList>
            <person name="Aslett M."/>
        </authorList>
    </citation>
    <scope>NUCLEOTIDE SEQUENCE [LARGE SCALE GENOMIC DNA]</scope>
    <source>
        <strain evidence="2">Houghton</strain>
    </source>
</reference>
<sequence length="345" mass="37642">MTSAEPWVMASAVAQQQQAGEGRRIPSTPVGMFKNLQTQSVPAESFHPTRSANEWMGARAATEQLPEDKEWAPRTPPQLVVSIIGQLLKLLPDPPKCNPSSAHEDLPHKRESIVGGSASPLPLQEPSPGGLPTTPSAPVPINSQSPYSQDGLLQEHTNTTVSVIQSPAHPPSAPVVAVSLKINYAEYPCIFVVQSQDFQPYVQVRKSSQPAVHIYAKIPLHIEDDFEGAFKSNSPSPSFPGPLVVEAPSKEEELEGLANPYIRDNQPTIFFHRDSANRDGQHWKPRICIDTTSMWWPSIQCTFASKATGYATSGFNAWGRCFAEEMTTGISISGPIKPLTMDLPY</sequence>
<dbReference type="AlphaFoldDB" id="U6KX47"/>
<feature type="region of interest" description="Disordered" evidence="1">
    <location>
        <begin position="1"/>
        <end position="28"/>
    </location>
</feature>
<dbReference type="GeneID" id="25250628"/>
<accession>U6KX47</accession>
<name>U6KX47_EIMTE</name>
<dbReference type="Proteomes" id="UP000030747">
    <property type="component" value="Unassembled WGS sequence"/>
</dbReference>
<reference evidence="2" key="1">
    <citation type="submission" date="2013-10" db="EMBL/GenBank/DDBJ databases">
        <title>Genomic analysis of the causative agents of coccidiosis in chickens.</title>
        <authorList>
            <person name="Reid A.J."/>
            <person name="Blake D."/>
            <person name="Billington K."/>
            <person name="Browne H."/>
            <person name="Dunn M."/>
            <person name="Hung S."/>
            <person name="Kawahara F."/>
            <person name="Miranda-Saavedra D."/>
            <person name="Mourier T."/>
            <person name="Nagra H."/>
            <person name="Otto T.D."/>
            <person name="Rawlings N."/>
            <person name="Sanchez A."/>
            <person name="Sanders M."/>
            <person name="Subramaniam C."/>
            <person name="Tay Y."/>
            <person name="Dear P."/>
            <person name="Doerig C."/>
            <person name="Gruber A."/>
            <person name="Parkinson J."/>
            <person name="Shirley M."/>
            <person name="Wan K.L."/>
            <person name="Berriman M."/>
            <person name="Tomley F."/>
            <person name="Pain A."/>
        </authorList>
    </citation>
    <scope>NUCLEOTIDE SEQUENCE [LARGE SCALE GENOMIC DNA]</scope>
    <source>
        <strain evidence="2">Houghton</strain>
    </source>
</reference>
<evidence type="ECO:0000256" key="1">
    <source>
        <dbReference type="SAM" id="MobiDB-lite"/>
    </source>
</evidence>